<proteinExistence type="predicted"/>
<reference evidence="1" key="2">
    <citation type="submission" date="2020-05" db="EMBL/GenBank/DDBJ databases">
        <authorList>
            <person name="Kim H.-S."/>
            <person name="Proctor R.H."/>
            <person name="Brown D.W."/>
        </authorList>
    </citation>
    <scope>NUCLEOTIDE SEQUENCE</scope>
    <source>
        <strain evidence="1">NRRL 20472</strain>
    </source>
</reference>
<evidence type="ECO:0000313" key="1">
    <source>
        <dbReference type="EMBL" id="KAF4949864.1"/>
    </source>
</evidence>
<accession>A0A8H4WU31</accession>
<reference evidence="1" key="1">
    <citation type="journal article" date="2020" name="BMC Genomics">
        <title>Correction to: Identification and distribution of gene clusters required for synthesis of sphingolipid metabolism inhibitors in diverse species of the filamentous fungus Fusarium.</title>
        <authorList>
            <person name="Kim H.S."/>
            <person name="Lohmar J.M."/>
            <person name="Busman M."/>
            <person name="Brown D.W."/>
            <person name="Naumann T.A."/>
            <person name="Divon H.H."/>
            <person name="Lysoe E."/>
            <person name="Uhlig S."/>
            <person name="Proctor R.H."/>
        </authorList>
    </citation>
    <scope>NUCLEOTIDE SEQUENCE</scope>
    <source>
        <strain evidence="1">NRRL 20472</strain>
    </source>
</reference>
<gene>
    <name evidence="1" type="ORF">FSARC_13366</name>
</gene>
<keyword evidence="2" id="KW-1185">Reference proteome</keyword>
<protein>
    <submittedName>
        <fullName evidence="1">Uncharacterized protein</fullName>
    </submittedName>
</protein>
<comment type="caution">
    <text evidence="1">The sequence shown here is derived from an EMBL/GenBank/DDBJ whole genome shotgun (WGS) entry which is preliminary data.</text>
</comment>
<organism evidence="1 2">
    <name type="scientific">Fusarium sarcochroum</name>
    <dbReference type="NCBI Taxonomy" id="1208366"/>
    <lineage>
        <taxon>Eukaryota</taxon>
        <taxon>Fungi</taxon>
        <taxon>Dikarya</taxon>
        <taxon>Ascomycota</taxon>
        <taxon>Pezizomycotina</taxon>
        <taxon>Sordariomycetes</taxon>
        <taxon>Hypocreomycetidae</taxon>
        <taxon>Hypocreales</taxon>
        <taxon>Nectriaceae</taxon>
        <taxon>Fusarium</taxon>
        <taxon>Fusarium lateritium species complex</taxon>
    </lineage>
</organism>
<dbReference type="AlphaFoldDB" id="A0A8H4WU31"/>
<dbReference type="EMBL" id="JABEXW010000992">
    <property type="protein sequence ID" value="KAF4949864.1"/>
    <property type="molecule type" value="Genomic_DNA"/>
</dbReference>
<dbReference type="Proteomes" id="UP000622797">
    <property type="component" value="Unassembled WGS sequence"/>
</dbReference>
<sequence length="140" mass="15895">MDPSLDIKTLAGSADFFTPHTKTAPNVFEGRARHMNYAPLLLQFSILASVEQRNRPNVEDSAECIRLAFNKSMLRIGKDPDAIWKYKISQRLFRFKICSKQFLGEALDFVRYDGQLHPTIGVICVGQPCWEVHPDGKLLS</sequence>
<name>A0A8H4WU31_9HYPO</name>
<evidence type="ECO:0000313" key="2">
    <source>
        <dbReference type="Proteomes" id="UP000622797"/>
    </source>
</evidence>